<proteinExistence type="predicted"/>
<dbReference type="InterPro" id="IPR017516">
    <property type="entry name" value="AbrB_dup"/>
</dbReference>
<feature type="transmembrane region" description="Helical" evidence="1">
    <location>
        <begin position="29"/>
        <end position="47"/>
    </location>
</feature>
<feature type="transmembrane region" description="Helical" evidence="1">
    <location>
        <begin position="82"/>
        <end position="103"/>
    </location>
</feature>
<dbReference type="GO" id="GO:0010468">
    <property type="term" value="P:regulation of gene expression"/>
    <property type="evidence" value="ECO:0007669"/>
    <property type="project" value="InterPro"/>
</dbReference>
<dbReference type="NCBIfam" id="TIGR03082">
    <property type="entry name" value="Gneg_AbrB_dup"/>
    <property type="match status" value="2"/>
</dbReference>
<keyword evidence="1" id="KW-1133">Transmembrane helix</keyword>
<dbReference type="InterPro" id="IPR007820">
    <property type="entry name" value="AbrB_fam"/>
</dbReference>
<dbReference type="PANTHER" id="PTHR38457:SF1">
    <property type="entry name" value="REGULATOR ABRB-RELATED"/>
    <property type="match status" value="1"/>
</dbReference>
<accession>A0AAW5JQB3</accession>
<comment type="caution">
    <text evidence="2">The sequence shown here is derived from an EMBL/GenBank/DDBJ whole genome shotgun (WGS) entry which is preliminary data.</text>
</comment>
<feature type="transmembrane region" description="Helical" evidence="1">
    <location>
        <begin position="205"/>
        <end position="223"/>
    </location>
</feature>
<feature type="transmembrane region" description="Helical" evidence="1">
    <location>
        <begin position="181"/>
        <end position="199"/>
    </location>
</feature>
<dbReference type="Proteomes" id="UP001204562">
    <property type="component" value="Unassembled WGS sequence"/>
</dbReference>
<dbReference type="GO" id="GO:0016020">
    <property type="term" value="C:membrane"/>
    <property type="evidence" value="ECO:0007669"/>
    <property type="project" value="InterPro"/>
</dbReference>
<evidence type="ECO:0000313" key="3">
    <source>
        <dbReference type="Proteomes" id="UP001204562"/>
    </source>
</evidence>
<organism evidence="2 3">
    <name type="scientific">Intestinimonas massiliensis</name>
    <name type="common">ex Afouda et al. 2020</name>
    <dbReference type="NCBI Taxonomy" id="1673721"/>
    <lineage>
        <taxon>Bacteria</taxon>
        <taxon>Bacillati</taxon>
        <taxon>Bacillota</taxon>
        <taxon>Clostridia</taxon>
        <taxon>Eubacteriales</taxon>
        <taxon>Intestinimonas</taxon>
    </lineage>
</organism>
<keyword evidence="1" id="KW-0472">Membrane</keyword>
<dbReference type="Pfam" id="PF05145">
    <property type="entry name" value="AbrB"/>
    <property type="match status" value="1"/>
</dbReference>
<sequence length="349" mass="36291">MSHLLLTLGAGAVLGLAFLRLKVPGGMMVGAMVGVAAFNISTGLAYMPATARLAAQITAGAFIGASVEKRDLRRMPKLIKPALILLGGMLILNLAMGPVIHALSGLDWMTSFFCAVPGGISDTPIIAADMGADAGDVALAQFSRLVAGIGIFPSLILAMTRHDPQGEEGAHQAGAADRQKDPASVALTIAVAAVCGFIGKRSGVPVGALLFAMLGVIALKLLTDRAAVPLWLKRLAQLLSGAYIGSSMGLADLLEMQVLLLPIVLLVLAYLLNCLVISTLLHRFCGIRRREAMLAATPAGANDMALISGDLGVHSQDLNVLQIIRMIVVVSVFPQIVRLVVSLLEGPCP</sequence>
<evidence type="ECO:0000313" key="2">
    <source>
        <dbReference type="EMBL" id="MCQ4771563.1"/>
    </source>
</evidence>
<keyword evidence="1" id="KW-0812">Transmembrane</keyword>
<protein>
    <submittedName>
        <fullName evidence="2">AbrB family transcriptional regulator</fullName>
    </submittedName>
</protein>
<name>A0AAW5JQB3_9FIRM</name>
<dbReference type="RefSeq" id="WP_256304707.1">
    <property type="nucleotide sequence ID" value="NZ_JANFYS010000035.1"/>
</dbReference>
<evidence type="ECO:0000256" key="1">
    <source>
        <dbReference type="SAM" id="Phobius"/>
    </source>
</evidence>
<feature type="transmembrane region" description="Helical" evidence="1">
    <location>
        <begin position="260"/>
        <end position="281"/>
    </location>
</feature>
<dbReference type="PANTHER" id="PTHR38457">
    <property type="entry name" value="REGULATOR ABRB-RELATED"/>
    <property type="match status" value="1"/>
</dbReference>
<dbReference type="EMBL" id="JANFYS010000035">
    <property type="protein sequence ID" value="MCQ4771563.1"/>
    <property type="molecule type" value="Genomic_DNA"/>
</dbReference>
<reference evidence="2" key="1">
    <citation type="submission" date="2022-06" db="EMBL/GenBank/DDBJ databases">
        <title>Isolation of gut microbiota from human fecal samples.</title>
        <authorList>
            <person name="Pamer E.G."/>
            <person name="Barat B."/>
            <person name="Waligurski E."/>
            <person name="Medina S."/>
            <person name="Paddock L."/>
            <person name="Mostad J."/>
        </authorList>
    </citation>
    <scope>NUCLEOTIDE SEQUENCE</scope>
    <source>
        <strain evidence="2">DFI.9.91</strain>
    </source>
</reference>
<dbReference type="PIRSF" id="PIRSF038991">
    <property type="entry name" value="Protein_AbrB"/>
    <property type="match status" value="1"/>
</dbReference>
<dbReference type="AlphaFoldDB" id="A0AAW5JQB3"/>
<gene>
    <name evidence="2" type="ORF">NE579_14040</name>
</gene>